<keyword evidence="1" id="KW-0436">Ligase</keyword>
<evidence type="ECO:0000313" key="1">
    <source>
        <dbReference type="EMBL" id="MCM2560683.1"/>
    </source>
</evidence>
<gene>
    <name evidence="1" type="primary">murC</name>
    <name evidence="1" type="ORF">M8744_00865</name>
</gene>
<keyword evidence="2" id="KW-1185">Reference proteome</keyword>
<organism evidence="1 2">
    <name type="scientific">Lutimaribacter degradans</name>
    <dbReference type="NCBI Taxonomy" id="2945989"/>
    <lineage>
        <taxon>Bacteria</taxon>
        <taxon>Pseudomonadati</taxon>
        <taxon>Pseudomonadota</taxon>
        <taxon>Alphaproteobacteria</taxon>
        <taxon>Rhodobacterales</taxon>
        <taxon>Roseobacteraceae</taxon>
        <taxon>Lutimaribacter</taxon>
    </lineage>
</organism>
<reference evidence="1" key="1">
    <citation type="submission" date="2022-06" db="EMBL/GenBank/DDBJ databases">
        <title>Lutimaribacter sp. EGI FJ00013, a novel bacterium isolated from a salt lake sediment enrichment.</title>
        <authorList>
            <person name="Gao L."/>
            <person name="Fang B.-Z."/>
            <person name="Li W.-J."/>
        </authorList>
    </citation>
    <scope>NUCLEOTIDE SEQUENCE</scope>
    <source>
        <strain evidence="1">EGI FJ00013</strain>
    </source>
</reference>
<proteinExistence type="predicted"/>
<protein>
    <submittedName>
        <fullName evidence="1">UDP-N-acetylmuramate--L-alanine ligase</fullName>
        <ecNumber evidence="1">6.3.2.8</ecNumber>
    </submittedName>
</protein>
<comment type="caution">
    <text evidence="1">The sequence shown here is derived from an EMBL/GenBank/DDBJ whole genome shotgun (WGS) entry which is preliminary data.</text>
</comment>
<dbReference type="EMBL" id="JAMQGO010000001">
    <property type="protein sequence ID" value="MCM2560683.1"/>
    <property type="molecule type" value="Genomic_DNA"/>
</dbReference>
<name>A0ACC5ZR79_9RHOB</name>
<sequence length="470" mass="49971">MSAAAATKLPTDVGPIHFVGIGGIGMSGIAEVLLNHGYDVQGSDLKSSQITDRLETLGARVHVGQRAENLQGAEVVVISSAIKPGNAELDEARARGLPVVRRAEMLAELMRLKSNIAVAGTHGKTTTTTLVAELLVKGGIDPTVINGGIIHAYGSNARMGQGEWMVVEADESDGTFNRLPATIAIVTNIDPEHLEHWGDFDALRQGFQDFVGNIPFYGLAVCCTDHAEVQALVGRVTDRRVVTYGFNAQADIRAANLAYKDGKAHFDILLQAEGTVIEGCTLPMPGDHNVLNALAAVAVARHLGMKRDAIRTALAGFGGVNRRFTRVGEVNGVTIIDDYGHHPVEIAAVLRAARQACQGRVIAVHQPHRYSRLSSLFEDFCGCFNDADVVAIADVYAAGEDPVPGASRDDLVAGLIRHGHRHACAIRDEDDLERLVREEAGPGDMVVCLGAGTISAWANALPERLTGKTG</sequence>
<dbReference type="EC" id="6.3.2.8" evidence="1"/>
<dbReference type="Proteomes" id="UP001203036">
    <property type="component" value="Unassembled WGS sequence"/>
</dbReference>
<accession>A0ACC5ZR79</accession>
<evidence type="ECO:0000313" key="2">
    <source>
        <dbReference type="Proteomes" id="UP001203036"/>
    </source>
</evidence>